<evidence type="ECO:0000256" key="2">
    <source>
        <dbReference type="ARBA" id="ARBA00022605"/>
    </source>
</evidence>
<evidence type="ECO:0008006" key="10">
    <source>
        <dbReference type="Google" id="ProtNLM"/>
    </source>
</evidence>
<dbReference type="EMBL" id="CP001824">
    <property type="protein sequence ID" value="ACZ40175.1"/>
    <property type="molecule type" value="Genomic_DNA"/>
</dbReference>
<reference evidence="9" key="1">
    <citation type="submission" date="2009-11" db="EMBL/GenBank/DDBJ databases">
        <title>The complete chromosome 2 of Sphaerobacter thermophilus DSM 20745.</title>
        <authorList>
            <person name="Lucas S."/>
            <person name="Copeland A."/>
            <person name="Lapidus A."/>
            <person name="Glavina del Rio T."/>
            <person name="Dalin E."/>
            <person name="Tice H."/>
            <person name="Bruce D."/>
            <person name="Goodwin L."/>
            <person name="Pitluck S."/>
            <person name="Kyrpides N."/>
            <person name="Mavromatis K."/>
            <person name="Ivanova N."/>
            <person name="Mikhailova N."/>
            <person name="LaButti K.M."/>
            <person name="Clum A."/>
            <person name="Sun H.I."/>
            <person name="Brettin T."/>
            <person name="Detter J.C."/>
            <person name="Han C."/>
            <person name="Larimer F."/>
            <person name="Land M."/>
            <person name="Hauser L."/>
            <person name="Markowitz V."/>
            <person name="Cheng J.F."/>
            <person name="Hugenholtz P."/>
            <person name="Woyke T."/>
            <person name="Wu D."/>
            <person name="Steenblock K."/>
            <person name="Schneider S."/>
            <person name="Pukall R."/>
            <person name="Goeker M."/>
            <person name="Klenk H.P."/>
            <person name="Eisen J.A."/>
        </authorList>
    </citation>
    <scope>NUCLEOTIDE SEQUENCE [LARGE SCALE GENOMIC DNA]</scope>
    <source>
        <strain evidence="9">ATCC 49802 / DSM 20745 / S 6022</strain>
    </source>
</reference>
<keyword evidence="5" id="KW-0220">Diaminopimelate biosynthesis</keyword>
<reference evidence="8 9" key="2">
    <citation type="journal article" date="2010" name="Stand. Genomic Sci.">
        <title>Complete genome sequence of Desulfohalobium retbaense type strain (HR(100)).</title>
        <authorList>
            <person name="Spring S."/>
            <person name="Nolan M."/>
            <person name="Lapidus A."/>
            <person name="Glavina Del Rio T."/>
            <person name="Copeland A."/>
            <person name="Tice H."/>
            <person name="Cheng J.F."/>
            <person name="Lucas S."/>
            <person name="Land M."/>
            <person name="Chen F."/>
            <person name="Bruce D."/>
            <person name="Goodwin L."/>
            <person name="Pitluck S."/>
            <person name="Ivanova N."/>
            <person name="Mavromatis K."/>
            <person name="Mikhailova N."/>
            <person name="Pati A."/>
            <person name="Chen A."/>
            <person name="Palaniappan K."/>
            <person name="Hauser L."/>
            <person name="Chang Y.J."/>
            <person name="Jeffries C.D."/>
            <person name="Munk C."/>
            <person name="Kiss H."/>
            <person name="Chain P."/>
            <person name="Han C."/>
            <person name="Brettin T."/>
            <person name="Detter J.C."/>
            <person name="Schuler E."/>
            <person name="Goker M."/>
            <person name="Rohde M."/>
            <person name="Bristow J."/>
            <person name="Eisen J.A."/>
            <person name="Markowitz V."/>
            <person name="Hugenholtz P."/>
            <person name="Kyrpides N.C."/>
            <person name="Klenk H.P."/>
        </authorList>
    </citation>
    <scope>NUCLEOTIDE SEQUENCE [LARGE SCALE GENOMIC DNA]</scope>
    <source>
        <strain evidence="9">ATCC 49802 / DSM 20745 / S 6022</strain>
    </source>
</reference>
<keyword evidence="2" id="KW-0028">Amino-acid biosynthesis</keyword>
<comment type="similarity">
    <text evidence="1">Belongs to the transferase hexapeptide repeat family.</text>
</comment>
<dbReference type="RefSeq" id="WP_012873213.1">
    <property type="nucleotide sequence ID" value="NC_013524.1"/>
</dbReference>
<accession>D1C8N2</accession>
<dbReference type="PROSITE" id="PS00101">
    <property type="entry name" value="HEXAPEP_TRANSFERASES"/>
    <property type="match status" value="1"/>
</dbReference>
<keyword evidence="4" id="KW-0677">Repeat</keyword>
<sequence>MAQVLEMRIGDGTIIDPNAEVSVPYRPGCAPTIIGDDGIVRSFAVIYGDVIIGSHFRCGHHVLIREHTTIGDHVTVGTGTTIDGHVEIGSYVKLESQVYIPTHTSIGNYVFVGPGAVFTNDRYPLRLRHEYEPTGPIIEDSVTIGARAVVLPGVRVGYGSMVAAGAVVTKDVPPWSLVIGVPGRVMPLPERLRHENRARSWLLEG</sequence>
<dbReference type="CDD" id="cd03358">
    <property type="entry name" value="LbH_WxcM_N_like"/>
    <property type="match status" value="1"/>
</dbReference>
<keyword evidence="3" id="KW-0808">Transferase</keyword>
<dbReference type="PANTHER" id="PTHR43300:SF10">
    <property type="entry name" value="2,3,4,5-TETRAHYDROPYRIDINE-2,6-DICARBOXYLATE N-ACETYLTRANSFERASE"/>
    <property type="match status" value="1"/>
</dbReference>
<dbReference type="Proteomes" id="UP000002027">
    <property type="component" value="Chromosome 2"/>
</dbReference>
<evidence type="ECO:0000313" key="9">
    <source>
        <dbReference type="Proteomes" id="UP000002027"/>
    </source>
</evidence>
<evidence type="ECO:0000256" key="3">
    <source>
        <dbReference type="ARBA" id="ARBA00022679"/>
    </source>
</evidence>
<protein>
    <recommendedName>
        <fullName evidence="10">Transferase hexapeptide repeat containing protein</fullName>
    </recommendedName>
</protein>
<dbReference type="eggNOG" id="COG0110">
    <property type="taxonomic scope" value="Bacteria"/>
</dbReference>
<keyword evidence="9" id="KW-1185">Reference proteome</keyword>
<proteinExistence type="inferred from homology"/>
<evidence type="ECO:0000256" key="5">
    <source>
        <dbReference type="ARBA" id="ARBA00022915"/>
    </source>
</evidence>
<dbReference type="Gene3D" id="2.160.10.10">
    <property type="entry name" value="Hexapeptide repeat proteins"/>
    <property type="match status" value="1"/>
</dbReference>
<gene>
    <name evidence="8" type="ordered locus">Sthe_2761</name>
</gene>
<dbReference type="PANTHER" id="PTHR43300">
    <property type="entry name" value="ACETYLTRANSFERASE"/>
    <property type="match status" value="1"/>
</dbReference>
<dbReference type="InParanoid" id="D1C8N2"/>
<keyword evidence="7" id="KW-0012">Acyltransferase</keyword>
<evidence type="ECO:0000256" key="1">
    <source>
        <dbReference type="ARBA" id="ARBA00007274"/>
    </source>
</evidence>
<dbReference type="InterPro" id="IPR001451">
    <property type="entry name" value="Hexapep"/>
</dbReference>
<dbReference type="InterPro" id="IPR018357">
    <property type="entry name" value="Hexapep_transf_CS"/>
</dbReference>
<dbReference type="HOGENOM" id="CLU_051638_9_0_0"/>
<evidence type="ECO:0000313" key="8">
    <source>
        <dbReference type="EMBL" id="ACZ40175.1"/>
    </source>
</evidence>
<organism evidence="8 9">
    <name type="scientific">Sphaerobacter thermophilus (strain ATCC 49802 / DSM 20745 / KCCM 41009 / NCIMB 13125 / S 6022)</name>
    <dbReference type="NCBI Taxonomy" id="479434"/>
    <lineage>
        <taxon>Bacteria</taxon>
        <taxon>Pseudomonadati</taxon>
        <taxon>Thermomicrobiota</taxon>
        <taxon>Thermomicrobia</taxon>
        <taxon>Sphaerobacterales</taxon>
        <taxon>Sphaerobacterineae</taxon>
        <taxon>Sphaerobacteraceae</taxon>
        <taxon>Sphaerobacter</taxon>
    </lineage>
</organism>
<dbReference type="STRING" id="479434.Sthe_2761"/>
<dbReference type="KEGG" id="sti:Sthe_2761"/>
<dbReference type="InterPro" id="IPR050179">
    <property type="entry name" value="Trans_hexapeptide_repeat"/>
</dbReference>
<dbReference type="SUPFAM" id="SSF51161">
    <property type="entry name" value="Trimeric LpxA-like enzymes"/>
    <property type="match status" value="1"/>
</dbReference>
<evidence type="ECO:0000256" key="7">
    <source>
        <dbReference type="ARBA" id="ARBA00023315"/>
    </source>
</evidence>
<evidence type="ECO:0000256" key="4">
    <source>
        <dbReference type="ARBA" id="ARBA00022737"/>
    </source>
</evidence>
<keyword evidence="6" id="KW-0457">Lysine biosynthesis</keyword>
<dbReference type="InterPro" id="IPR011004">
    <property type="entry name" value="Trimer_LpxA-like_sf"/>
</dbReference>
<dbReference type="Pfam" id="PF14602">
    <property type="entry name" value="Hexapep_2"/>
    <property type="match status" value="1"/>
</dbReference>
<name>D1C8N2_SPHTD</name>
<dbReference type="Pfam" id="PF00132">
    <property type="entry name" value="Hexapep"/>
    <property type="match status" value="1"/>
</dbReference>
<dbReference type="GO" id="GO:0016746">
    <property type="term" value="F:acyltransferase activity"/>
    <property type="evidence" value="ECO:0007669"/>
    <property type="project" value="UniProtKB-KW"/>
</dbReference>
<dbReference type="AlphaFoldDB" id="D1C8N2"/>
<evidence type="ECO:0000256" key="6">
    <source>
        <dbReference type="ARBA" id="ARBA00023154"/>
    </source>
</evidence>